<dbReference type="EMBL" id="LWRY01000006">
    <property type="protein sequence ID" value="OCX76184.1"/>
    <property type="molecule type" value="Genomic_DNA"/>
</dbReference>
<sequence>MNQENTVSDPICTSCVYFPPNLPEGKYPSEDWLELQKKQCSFDFFPGTRECLATRKTSCSLVDLRNKTGTGSGDGGA</sequence>
<proteinExistence type="predicted"/>
<reference evidence="1" key="1">
    <citation type="journal article" date="2016" name="Int. J. Mol. Sci.">
        <title>Comparative genomics of the extreme acidophile Acidithiobacillus thiooxidans reveals intraspecific divergence and niche adaptation.</title>
        <authorList>
            <person name="Zhang X."/>
            <person name="Feng X."/>
            <person name="Tao J."/>
            <person name="Ma L."/>
            <person name="Xiao Y."/>
            <person name="Liang Y."/>
            <person name="Liu X."/>
            <person name="Yin H."/>
        </authorList>
    </citation>
    <scope>NUCLEOTIDE SEQUENCE [LARGE SCALE GENOMIC DNA]</scope>
    <source>
        <strain evidence="1">DXS-W</strain>
    </source>
</reference>
<gene>
    <name evidence="1" type="ORF">A6M23_00840</name>
</gene>
<dbReference type="Proteomes" id="UP000095008">
    <property type="component" value="Unassembled WGS sequence"/>
</dbReference>
<name>A0A1C2JFQ2_ACITH</name>
<protein>
    <submittedName>
        <fullName evidence="1">Uncharacterized protein</fullName>
    </submittedName>
</protein>
<comment type="caution">
    <text evidence="1">The sequence shown here is derived from an EMBL/GenBank/DDBJ whole genome shotgun (WGS) entry which is preliminary data.</text>
</comment>
<dbReference type="RefSeq" id="WP_031572391.1">
    <property type="nucleotide sequence ID" value="NZ_JABBDW010000233.1"/>
</dbReference>
<dbReference type="OrthoDB" id="8565417at2"/>
<accession>A0A1C2JFQ2</accession>
<keyword evidence="2" id="KW-1185">Reference proteome</keyword>
<dbReference type="AlphaFoldDB" id="A0A1C2JFQ2"/>
<organism evidence="1 2">
    <name type="scientific">Acidithiobacillus thiooxidans</name>
    <name type="common">Thiobacillus thiooxidans</name>
    <dbReference type="NCBI Taxonomy" id="930"/>
    <lineage>
        <taxon>Bacteria</taxon>
        <taxon>Pseudomonadati</taxon>
        <taxon>Pseudomonadota</taxon>
        <taxon>Acidithiobacillia</taxon>
        <taxon>Acidithiobacillales</taxon>
        <taxon>Acidithiobacillaceae</taxon>
        <taxon>Acidithiobacillus</taxon>
    </lineage>
</organism>
<evidence type="ECO:0000313" key="2">
    <source>
        <dbReference type="Proteomes" id="UP000095008"/>
    </source>
</evidence>
<evidence type="ECO:0000313" key="1">
    <source>
        <dbReference type="EMBL" id="OCX76184.1"/>
    </source>
</evidence>